<evidence type="ECO:0000313" key="2">
    <source>
        <dbReference type="Proteomes" id="UP000287687"/>
    </source>
</evidence>
<protein>
    <submittedName>
        <fullName evidence="1">Uncharacterized protein</fullName>
    </submittedName>
</protein>
<name>A0A3S3VK08_9HYPH</name>
<dbReference type="Proteomes" id="UP000287687">
    <property type="component" value="Unassembled WGS sequence"/>
</dbReference>
<evidence type="ECO:0000313" key="1">
    <source>
        <dbReference type="EMBL" id="RWX78399.1"/>
    </source>
</evidence>
<dbReference type="OrthoDB" id="8371358at2"/>
<keyword evidence="2" id="KW-1185">Reference proteome</keyword>
<comment type="caution">
    <text evidence="1">The sequence shown here is derived from an EMBL/GenBank/DDBJ whole genome shotgun (WGS) entry which is preliminary data.</text>
</comment>
<dbReference type="EMBL" id="SBIP01000002">
    <property type="protein sequence ID" value="RWX78399.1"/>
    <property type="molecule type" value="Genomic_DNA"/>
</dbReference>
<sequence>MDSLDARDRLLRRWPVVAIALLILLLGSLPGIVREAELWRSLQASGSNADTPYFGKREPLRALAALERKDGQGSQWLSSDGILIPTTIELDAPDYIRSLTNDFGAPALHLPFWPGPLPRAPPPAA</sequence>
<proteinExistence type="predicted"/>
<dbReference type="RefSeq" id="WP_128442377.1">
    <property type="nucleotide sequence ID" value="NZ_SBIP01000002.1"/>
</dbReference>
<dbReference type="AlphaFoldDB" id="A0A3S3VK08"/>
<accession>A0A3S3VK08</accession>
<reference evidence="1 2" key="1">
    <citation type="submission" date="2019-01" db="EMBL/GenBank/DDBJ databases">
        <title>The draft genome of Rhizobium sp. 24NR.</title>
        <authorList>
            <person name="Liu L."/>
            <person name="Liang L."/>
            <person name="Shi S."/>
            <person name="Xu L."/>
            <person name="Wang X."/>
            <person name="Li L."/>
            <person name="Zhang X."/>
        </authorList>
    </citation>
    <scope>NUCLEOTIDE SEQUENCE [LARGE SCALE GENOMIC DNA]</scope>
    <source>
        <strain evidence="1 2">24NR</strain>
    </source>
</reference>
<organism evidence="1 2">
    <name type="scientific">Neorhizobium lilium</name>
    <dbReference type="NCBI Taxonomy" id="2503024"/>
    <lineage>
        <taxon>Bacteria</taxon>
        <taxon>Pseudomonadati</taxon>
        <taxon>Pseudomonadota</taxon>
        <taxon>Alphaproteobacteria</taxon>
        <taxon>Hyphomicrobiales</taxon>
        <taxon>Rhizobiaceae</taxon>
        <taxon>Rhizobium/Agrobacterium group</taxon>
        <taxon>Neorhizobium</taxon>
    </lineage>
</organism>
<gene>
    <name evidence="1" type="ORF">EPK99_07200</name>
</gene>